<dbReference type="Proteomes" id="UP001187192">
    <property type="component" value="Unassembled WGS sequence"/>
</dbReference>
<organism evidence="1 2">
    <name type="scientific">Ficus carica</name>
    <name type="common">Common fig</name>
    <dbReference type="NCBI Taxonomy" id="3494"/>
    <lineage>
        <taxon>Eukaryota</taxon>
        <taxon>Viridiplantae</taxon>
        <taxon>Streptophyta</taxon>
        <taxon>Embryophyta</taxon>
        <taxon>Tracheophyta</taxon>
        <taxon>Spermatophyta</taxon>
        <taxon>Magnoliopsida</taxon>
        <taxon>eudicotyledons</taxon>
        <taxon>Gunneridae</taxon>
        <taxon>Pentapetalae</taxon>
        <taxon>rosids</taxon>
        <taxon>fabids</taxon>
        <taxon>Rosales</taxon>
        <taxon>Moraceae</taxon>
        <taxon>Ficeae</taxon>
        <taxon>Ficus</taxon>
    </lineage>
</organism>
<accession>A0AA88A2M6</accession>
<comment type="caution">
    <text evidence="1">The sequence shown here is derived from an EMBL/GenBank/DDBJ whole genome shotgun (WGS) entry which is preliminary data.</text>
</comment>
<name>A0AA88A2M6_FICCA</name>
<proteinExistence type="predicted"/>
<gene>
    <name evidence="1" type="ORF">TIFTF001_007293</name>
</gene>
<dbReference type="EMBL" id="BTGU01000007">
    <property type="protein sequence ID" value="GMN38023.1"/>
    <property type="molecule type" value="Genomic_DNA"/>
</dbReference>
<evidence type="ECO:0000313" key="1">
    <source>
        <dbReference type="EMBL" id="GMN38023.1"/>
    </source>
</evidence>
<protein>
    <submittedName>
        <fullName evidence="1">Uncharacterized protein</fullName>
    </submittedName>
</protein>
<dbReference type="AlphaFoldDB" id="A0AA88A2M6"/>
<evidence type="ECO:0000313" key="2">
    <source>
        <dbReference type="Proteomes" id="UP001187192"/>
    </source>
</evidence>
<dbReference type="Gramene" id="FCD_00006925-RA">
    <property type="protein sequence ID" value="FCD_00006925-RA:cds"/>
    <property type="gene ID" value="FCD_00006925"/>
</dbReference>
<keyword evidence="2" id="KW-1185">Reference proteome</keyword>
<sequence length="62" mass="6674">MSSKSSNGSTSSQYSAKECVGVDWTRSNAESKTYQGGSQSYQYSAKSILAPDQKQKSTKNKG</sequence>
<reference evidence="1" key="1">
    <citation type="submission" date="2023-07" db="EMBL/GenBank/DDBJ databases">
        <title>draft genome sequence of fig (Ficus carica).</title>
        <authorList>
            <person name="Takahashi T."/>
            <person name="Nishimura K."/>
        </authorList>
    </citation>
    <scope>NUCLEOTIDE SEQUENCE</scope>
</reference>